<keyword evidence="3" id="KW-1185">Reference proteome</keyword>
<gene>
    <name evidence="2" type="ORF">Raf01_02160</name>
</gene>
<dbReference type="RefSeq" id="WP_203915769.1">
    <property type="nucleotide sequence ID" value="NZ_BONZ01000003.1"/>
</dbReference>
<sequence>MRREQFGPPWARGGSRAEPPPADDAAAWIVGAVPDDWFESRPDVVIDRDEIMVVGKLNEPALGDGATDAEKTAAEAGRITSFREATRERRIGIAQQLEHRYRRKVAWGAVCGGTSELFTTFAAPTMTRLRQPERQVLDTLVDAGVARSRSEALAWCVRLVGEHADSWLGSLREAMGAVDELRKQGPSL</sequence>
<proteinExistence type="predicted"/>
<evidence type="ECO:0008006" key="4">
    <source>
        <dbReference type="Google" id="ProtNLM"/>
    </source>
</evidence>
<reference evidence="2" key="1">
    <citation type="submission" date="2021-01" db="EMBL/GenBank/DDBJ databases">
        <title>Whole genome shotgun sequence of Rugosimonospora africana NBRC 104875.</title>
        <authorList>
            <person name="Komaki H."/>
            <person name="Tamura T."/>
        </authorList>
    </citation>
    <scope>NUCLEOTIDE SEQUENCE</scope>
    <source>
        <strain evidence="2">NBRC 104875</strain>
    </source>
</reference>
<protein>
    <recommendedName>
        <fullName evidence="4">Smu12A</fullName>
    </recommendedName>
</protein>
<dbReference type="EMBL" id="BONZ01000003">
    <property type="protein sequence ID" value="GIH12044.1"/>
    <property type="molecule type" value="Genomic_DNA"/>
</dbReference>
<evidence type="ECO:0000256" key="1">
    <source>
        <dbReference type="SAM" id="MobiDB-lite"/>
    </source>
</evidence>
<dbReference type="Proteomes" id="UP000642748">
    <property type="component" value="Unassembled WGS sequence"/>
</dbReference>
<name>A0A8J3QJA8_9ACTN</name>
<evidence type="ECO:0000313" key="2">
    <source>
        <dbReference type="EMBL" id="GIH12044.1"/>
    </source>
</evidence>
<accession>A0A8J3QJA8</accession>
<comment type="caution">
    <text evidence="2">The sequence shown here is derived from an EMBL/GenBank/DDBJ whole genome shotgun (WGS) entry which is preliminary data.</text>
</comment>
<evidence type="ECO:0000313" key="3">
    <source>
        <dbReference type="Proteomes" id="UP000642748"/>
    </source>
</evidence>
<feature type="region of interest" description="Disordered" evidence="1">
    <location>
        <begin position="1"/>
        <end position="22"/>
    </location>
</feature>
<dbReference type="AlphaFoldDB" id="A0A8J3QJA8"/>
<organism evidence="2 3">
    <name type="scientific">Rugosimonospora africana</name>
    <dbReference type="NCBI Taxonomy" id="556532"/>
    <lineage>
        <taxon>Bacteria</taxon>
        <taxon>Bacillati</taxon>
        <taxon>Actinomycetota</taxon>
        <taxon>Actinomycetes</taxon>
        <taxon>Micromonosporales</taxon>
        <taxon>Micromonosporaceae</taxon>
        <taxon>Rugosimonospora</taxon>
    </lineage>
</organism>